<dbReference type="SMART" id="SM00297">
    <property type="entry name" value="BROMO"/>
    <property type="match status" value="1"/>
</dbReference>
<gene>
    <name evidence="9" type="ORF">CYME_CMK212C</name>
</gene>
<dbReference type="PRINTS" id="PR00503">
    <property type="entry name" value="BROMODOMAIN"/>
</dbReference>
<dbReference type="CDD" id="cd04369">
    <property type="entry name" value="Bromodomain"/>
    <property type="match status" value="1"/>
</dbReference>
<feature type="compositionally biased region" description="Polar residues" evidence="6">
    <location>
        <begin position="103"/>
        <end position="124"/>
    </location>
</feature>
<dbReference type="EMBL" id="AP006493">
    <property type="protein sequence ID" value="BAM80573.1"/>
    <property type="molecule type" value="Genomic_DNA"/>
</dbReference>
<feature type="region of interest" description="Disordered" evidence="6">
    <location>
        <begin position="794"/>
        <end position="821"/>
    </location>
</feature>
<feature type="region of interest" description="Disordered" evidence="6">
    <location>
        <begin position="1"/>
        <end position="191"/>
    </location>
</feature>
<feature type="compositionally biased region" description="Polar residues" evidence="6">
    <location>
        <begin position="16"/>
        <end position="26"/>
    </location>
</feature>
<evidence type="ECO:0000256" key="6">
    <source>
        <dbReference type="SAM" id="MobiDB-lite"/>
    </source>
</evidence>
<dbReference type="PROSITE" id="PS51525">
    <property type="entry name" value="NET"/>
    <property type="match status" value="1"/>
</dbReference>
<evidence type="ECO:0000313" key="10">
    <source>
        <dbReference type="Proteomes" id="UP000007014"/>
    </source>
</evidence>
<feature type="compositionally biased region" description="Polar residues" evidence="6">
    <location>
        <begin position="256"/>
        <end position="279"/>
    </location>
</feature>
<feature type="compositionally biased region" description="Polar residues" evidence="6">
    <location>
        <begin position="300"/>
        <end position="320"/>
    </location>
</feature>
<dbReference type="eggNOG" id="KOG1474">
    <property type="taxonomic scope" value="Eukaryota"/>
</dbReference>
<evidence type="ECO:0000256" key="2">
    <source>
        <dbReference type="ARBA" id="ARBA00023117"/>
    </source>
</evidence>
<keyword evidence="1" id="KW-0805">Transcription regulation</keyword>
<evidence type="ECO:0000256" key="4">
    <source>
        <dbReference type="PROSITE-ProRule" id="PRU00035"/>
    </source>
</evidence>
<protein>
    <submittedName>
        <fullName evidence="9">Similar to bromodomain containing transcription factor</fullName>
    </submittedName>
</protein>
<evidence type="ECO:0000259" key="8">
    <source>
        <dbReference type="PROSITE" id="PS51525"/>
    </source>
</evidence>
<dbReference type="InterPro" id="IPR027353">
    <property type="entry name" value="NET_dom"/>
</dbReference>
<dbReference type="InterPro" id="IPR036427">
    <property type="entry name" value="Bromodomain-like_sf"/>
</dbReference>
<feature type="compositionally biased region" description="Polar residues" evidence="6">
    <location>
        <begin position="445"/>
        <end position="455"/>
    </location>
</feature>
<feature type="region of interest" description="Disordered" evidence="6">
    <location>
        <begin position="244"/>
        <end position="327"/>
    </location>
</feature>
<keyword evidence="2 4" id="KW-0103">Bromodomain</keyword>
<accession>M1VHW3</accession>
<feature type="compositionally biased region" description="Polar residues" evidence="6">
    <location>
        <begin position="800"/>
        <end position="821"/>
    </location>
</feature>
<dbReference type="PANTHER" id="PTHR45926">
    <property type="entry name" value="OSJNBA0053K19.4 PROTEIN"/>
    <property type="match status" value="1"/>
</dbReference>
<dbReference type="Gramene" id="CMK212CT">
    <property type="protein sequence ID" value="CMK212CT"/>
    <property type="gene ID" value="CMK212C"/>
</dbReference>
<feature type="compositionally biased region" description="Low complexity" evidence="6">
    <location>
        <begin position="41"/>
        <end position="53"/>
    </location>
</feature>
<dbReference type="Gene3D" id="1.20.1270.220">
    <property type="match status" value="1"/>
</dbReference>
<dbReference type="RefSeq" id="XP_005536609.1">
    <property type="nucleotide sequence ID" value="XM_005536552.1"/>
</dbReference>
<feature type="domain" description="NET" evidence="8">
    <location>
        <begin position="594"/>
        <end position="676"/>
    </location>
</feature>
<name>M1VHW3_CYAM1</name>
<dbReference type="AlphaFoldDB" id="M1VHW3"/>
<dbReference type="STRING" id="280699.M1VHW3"/>
<feature type="compositionally biased region" description="Basic and acidic residues" evidence="6">
    <location>
        <begin position="76"/>
        <end position="85"/>
    </location>
</feature>
<feature type="region of interest" description="Disordered" evidence="6">
    <location>
        <begin position="442"/>
        <end position="545"/>
    </location>
</feature>
<dbReference type="PROSITE" id="PS50014">
    <property type="entry name" value="BROMODOMAIN_2"/>
    <property type="match status" value="1"/>
</dbReference>
<keyword evidence="10" id="KW-1185">Reference proteome</keyword>
<dbReference type="HOGENOM" id="CLU_344666_0_0_1"/>
<reference evidence="9 10" key="1">
    <citation type="journal article" date="2004" name="Nature">
        <title>Genome sequence of the ultrasmall unicellular red alga Cyanidioschyzon merolae 10D.</title>
        <authorList>
            <person name="Matsuzaki M."/>
            <person name="Misumi O."/>
            <person name="Shin-i T."/>
            <person name="Maruyama S."/>
            <person name="Takahara M."/>
            <person name="Miyagishima S."/>
            <person name="Mori T."/>
            <person name="Nishida K."/>
            <person name="Yagisawa F."/>
            <person name="Nishida K."/>
            <person name="Yoshida Y."/>
            <person name="Nishimura Y."/>
            <person name="Nakao S."/>
            <person name="Kobayashi T."/>
            <person name="Momoyama Y."/>
            <person name="Higashiyama T."/>
            <person name="Minoda A."/>
            <person name="Sano M."/>
            <person name="Nomoto H."/>
            <person name="Oishi K."/>
            <person name="Hayashi H."/>
            <person name="Ohta F."/>
            <person name="Nishizaka S."/>
            <person name="Haga S."/>
            <person name="Miura S."/>
            <person name="Morishita T."/>
            <person name="Kabeya Y."/>
            <person name="Terasawa K."/>
            <person name="Suzuki Y."/>
            <person name="Ishii Y."/>
            <person name="Asakawa S."/>
            <person name="Takano H."/>
            <person name="Ohta N."/>
            <person name="Kuroiwa H."/>
            <person name="Tanaka K."/>
            <person name="Shimizu N."/>
            <person name="Sugano S."/>
            <person name="Sato N."/>
            <person name="Nozaki H."/>
            <person name="Ogasawara N."/>
            <person name="Kohara Y."/>
            <person name="Kuroiwa T."/>
        </authorList>
    </citation>
    <scope>NUCLEOTIDE SEQUENCE [LARGE SCALE GENOMIC DNA]</scope>
    <source>
        <strain evidence="9 10">10D</strain>
    </source>
</reference>
<dbReference type="OrthoDB" id="6110at2759"/>
<feature type="coiled-coil region" evidence="5">
    <location>
        <begin position="691"/>
        <end position="718"/>
    </location>
</feature>
<dbReference type="SUPFAM" id="SSF47370">
    <property type="entry name" value="Bromodomain"/>
    <property type="match status" value="1"/>
</dbReference>
<evidence type="ECO:0000313" key="9">
    <source>
        <dbReference type="EMBL" id="BAM80573.1"/>
    </source>
</evidence>
<dbReference type="Proteomes" id="UP000007014">
    <property type="component" value="Chromosome 11"/>
</dbReference>
<feature type="domain" description="Bromo" evidence="7">
    <location>
        <begin position="347"/>
        <end position="422"/>
    </location>
</feature>
<evidence type="ECO:0000259" key="7">
    <source>
        <dbReference type="PROSITE" id="PS50014"/>
    </source>
</evidence>
<sequence>MEDGAQGKSSMVGLGEQQNAAPQTAQAVRAQGTPSTESEDASSSFSESSALASVPNALNPPVRPGLHETVASETEAVSKELKEGLVDPAQVQGSERTDVNGKPTGQSHAAENHGNQSDITNQLQAADPNIGTAKTRTPSVAPVLPDGSTPEEHSGISLRPRPKRAAAPSLPNKPVSTSKKDAGEQSTLSADFVPADREERAKLHDELLQRMEALQEERRRIIDIHSRQIMAAVLARHQAGAVYMPTDSDTNRSKGKTSSFDTAVQQNEGAHSQVHSTDAASEGPRPSTGGQGVVGGTLGSPTISSSGRLRTPSQRFSQQPGERLDGTTILRRFPQMRFCARVLKEIMKMKEARAFLLPVDKLWNPDAIPDYFEIIKQPMDLGTVRQKLESGEYGTDPEAFRRDVRLVWSNAMTYNPPDSEYYNIAKMLNEAFERKMQFLPPPGEIQSTHSTSHHAVSQAAARKRQRGLAAAFRQGSHAAKARRGGVDSALARNTERRRRSTGRNASQRPYTGEAPGYGSYVSGANERGPHEGTPVRRSRKRMDPFERVRELEQRLAALQKEKREAEALLSTASTSGRGVAASPPVSAGGLPSRDAIASLAKVPVTQQEMAQLAEDIGRLDGQQLRRLVELFGSRPGLLTRASSGEYEMNIQQASNETLRELQAFCNECLRPVGRDLDPLRTMSPTAAGARVASINRMLLKLNHELERARKAAANAQRQRDVEHLGAASSPYFAAGSTEGRTLYNGAGVPASGHPSTMPYAQSGGLEAPYPAATATTALDGGSSMSIHDHANAMMPATPQYEMNGSDESSTEQSLTSDGDEY</sequence>
<reference evidence="9 10" key="2">
    <citation type="journal article" date="2007" name="BMC Biol.">
        <title>A 100%-complete sequence reveals unusually simple genomic features in the hot-spring red alga Cyanidioschyzon merolae.</title>
        <authorList>
            <person name="Nozaki H."/>
            <person name="Takano H."/>
            <person name="Misumi O."/>
            <person name="Terasawa K."/>
            <person name="Matsuzaki M."/>
            <person name="Maruyama S."/>
            <person name="Nishida K."/>
            <person name="Yagisawa F."/>
            <person name="Yoshida Y."/>
            <person name="Fujiwara T."/>
            <person name="Takio S."/>
            <person name="Tamura K."/>
            <person name="Chung S.J."/>
            <person name="Nakamura S."/>
            <person name="Kuroiwa H."/>
            <person name="Tanaka K."/>
            <person name="Sato N."/>
            <person name="Kuroiwa T."/>
        </authorList>
    </citation>
    <scope>NUCLEOTIDE SEQUENCE [LARGE SCALE GENOMIC DNA]</scope>
    <source>
        <strain evidence="9 10">10D</strain>
    </source>
</reference>
<evidence type="ECO:0000256" key="3">
    <source>
        <dbReference type="ARBA" id="ARBA00023163"/>
    </source>
</evidence>
<dbReference type="Pfam" id="PF00439">
    <property type="entry name" value="Bromodomain"/>
    <property type="match status" value="1"/>
</dbReference>
<dbReference type="InterPro" id="IPR001487">
    <property type="entry name" value="Bromodomain"/>
</dbReference>
<dbReference type="InterPro" id="IPR038336">
    <property type="entry name" value="NET_sf"/>
</dbReference>
<organism evidence="9 10">
    <name type="scientific">Cyanidioschyzon merolae (strain NIES-3377 / 10D)</name>
    <name type="common">Unicellular red alga</name>
    <dbReference type="NCBI Taxonomy" id="280699"/>
    <lineage>
        <taxon>Eukaryota</taxon>
        <taxon>Rhodophyta</taxon>
        <taxon>Bangiophyceae</taxon>
        <taxon>Cyanidiales</taxon>
        <taxon>Cyanidiaceae</taxon>
        <taxon>Cyanidioschyzon</taxon>
    </lineage>
</organism>
<dbReference type="Pfam" id="PF17035">
    <property type="entry name" value="BET"/>
    <property type="match status" value="1"/>
</dbReference>
<proteinExistence type="predicted"/>
<keyword evidence="5" id="KW-0175">Coiled coil</keyword>
<feature type="coiled-coil region" evidence="5">
    <location>
        <begin position="197"/>
        <end position="224"/>
    </location>
</feature>
<keyword evidence="3" id="KW-0804">Transcription</keyword>
<dbReference type="KEGG" id="cme:CYME_CMK212C"/>
<dbReference type="OMA" id="KEWEMAT"/>
<evidence type="ECO:0000256" key="1">
    <source>
        <dbReference type="ARBA" id="ARBA00023015"/>
    </source>
</evidence>
<evidence type="ECO:0000256" key="5">
    <source>
        <dbReference type="SAM" id="Coils"/>
    </source>
</evidence>
<feature type="region of interest" description="Disordered" evidence="6">
    <location>
        <begin position="566"/>
        <end position="588"/>
    </location>
</feature>
<feature type="compositionally biased region" description="Gly residues" evidence="6">
    <location>
        <begin position="289"/>
        <end position="298"/>
    </location>
</feature>
<dbReference type="GeneID" id="16994340"/>
<dbReference type="Gene3D" id="1.20.920.10">
    <property type="entry name" value="Bromodomain-like"/>
    <property type="match status" value="1"/>
</dbReference>